<evidence type="ECO:0000313" key="7">
    <source>
        <dbReference type="Proteomes" id="UP000484015"/>
    </source>
</evidence>
<dbReference type="PROSITE" id="PS50893">
    <property type="entry name" value="ABC_TRANSPORTER_2"/>
    <property type="match status" value="1"/>
</dbReference>
<keyword evidence="1" id="KW-0813">Transport</keyword>
<dbReference type="GO" id="GO:0005524">
    <property type="term" value="F:ATP binding"/>
    <property type="evidence" value="ECO:0007669"/>
    <property type="project" value="UniProtKB-KW"/>
</dbReference>
<dbReference type="Pfam" id="PF00005">
    <property type="entry name" value="ABC_tran"/>
    <property type="match status" value="1"/>
</dbReference>
<dbReference type="Proteomes" id="UP000484015">
    <property type="component" value="Unassembled WGS sequence"/>
</dbReference>
<evidence type="ECO:0000313" key="6">
    <source>
        <dbReference type="EMBL" id="MTW04642.1"/>
    </source>
</evidence>
<sequence>MRFNHVAKRHGGSEVLRGVSLDVQPGELFGLVGVNGAGKTTLLRCLLDFCAADSGDITLFGIDSRNSRARAPLAFLPERFEPPPFLTGAEFLAYVLQLQGQRYDAQRAAAIVAALDLEHAALARRVRGYSKGMTQKLGLAAALISDKQLAILDEPCSGLDPKAHVLFKRLLQDMRERGRTVLLTSHALADVDALCDRLAILHGGQLQFVGTPDECRTRFGAATLEDAFMTCVQ</sequence>
<evidence type="ECO:0000256" key="1">
    <source>
        <dbReference type="ARBA" id="ARBA00022448"/>
    </source>
</evidence>
<dbReference type="EMBL" id="WNLA01000017">
    <property type="protein sequence ID" value="MTW04642.1"/>
    <property type="molecule type" value="Genomic_DNA"/>
</dbReference>
<protein>
    <submittedName>
        <fullName evidence="6">ATP-binding cassette domain-containing protein</fullName>
    </submittedName>
</protein>
<dbReference type="InterPro" id="IPR027417">
    <property type="entry name" value="P-loop_NTPase"/>
</dbReference>
<comment type="caution">
    <text evidence="6">The sequence shown here is derived from an EMBL/GenBank/DDBJ whole genome shotgun (WGS) entry which is preliminary data.</text>
</comment>
<dbReference type="InterPro" id="IPR003439">
    <property type="entry name" value="ABC_transporter-like_ATP-bd"/>
</dbReference>
<evidence type="ECO:0000256" key="3">
    <source>
        <dbReference type="ARBA" id="ARBA00022741"/>
    </source>
</evidence>
<evidence type="ECO:0000259" key="5">
    <source>
        <dbReference type="PROSITE" id="PS50893"/>
    </source>
</evidence>
<evidence type="ECO:0000256" key="2">
    <source>
        <dbReference type="ARBA" id="ARBA00022475"/>
    </source>
</evidence>
<accession>A0A6L6Q693</accession>
<dbReference type="AlphaFoldDB" id="A0A6L6Q693"/>
<keyword evidence="3" id="KW-0547">Nucleotide-binding</keyword>
<dbReference type="InterPro" id="IPR003593">
    <property type="entry name" value="AAA+_ATPase"/>
</dbReference>
<dbReference type="SUPFAM" id="SSF52540">
    <property type="entry name" value="P-loop containing nucleoside triphosphate hydrolases"/>
    <property type="match status" value="1"/>
</dbReference>
<evidence type="ECO:0000256" key="4">
    <source>
        <dbReference type="ARBA" id="ARBA00022840"/>
    </source>
</evidence>
<keyword evidence="2" id="KW-1003">Cell membrane</keyword>
<dbReference type="SMART" id="SM00382">
    <property type="entry name" value="AAA"/>
    <property type="match status" value="1"/>
</dbReference>
<keyword evidence="7" id="KW-1185">Reference proteome</keyword>
<keyword evidence="4 6" id="KW-0067">ATP-binding</keyword>
<dbReference type="PANTHER" id="PTHR42939">
    <property type="entry name" value="ABC TRANSPORTER ATP-BINDING PROTEIN ALBC-RELATED"/>
    <property type="match status" value="1"/>
</dbReference>
<reference evidence="6 7" key="1">
    <citation type="submission" date="2019-11" db="EMBL/GenBank/DDBJ databases">
        <title>Type strains purchased from KCTC, JCM and DSMZ.</title>
        <authorList>
            <person name="Lu H."/>
        </authorList>
    </citation>
    <scope>NUCLEOTIDE SEQUENCE [LARGE SCALE GENOMIC DNA]</scope>
    <source>
        <strain evidence="6 7">KCTC 42409</strain>
    </source>
</reference>
<dbReference type="CDD" id="cd03230">
    <property type="entry name" value="ABC_DR_subfamily_A"/>
    <property type="match status" value="1"/>
</dbReference>
<keyword evidence="2" id="KW-0472">Membrane</keyword>
<dbReference type="GO" id="GO:0016887">
    <property type="term" value="F:ATP hydrolysis activity"/>
    <property type="evidence" value="ECO:0007669"/>
    <property type="project" value="InterPro"/>
</dbReference>
<name>A0A6L6Q693_9BURK</name>
<dbReference type="Gene3D" id="3.40.50.300">
    <property type="entry name" value="P-loop containing nucleotide triphosphate hydrolases"/>
    <property type="match status" value="1"/>
</dbReference>
<dbReference type="InterPro" id="IPR051782">
    <property type="entry name" value="ABC_Transporter_VariousFunc"/>
</dbReference>
<gene>
    <name evidence="6" type="ORF">GM668_21450</name>
</gene>
<organism evidence="6 7">
    <name type="scientific">Pseudoduganella ginsengisoli</name>
    <dbReference type="NCBI Taxonomy" id="1462440"/>
    <lineage>
        <taxon>Bacteria</taxon>
        <taxon>Pseudomonadati</taxon>
        <taxon>Pseudomonadota</taxon>
        <taxon>Betaproteobacteria</taxon>
        <taxon>Burkholderiales</taxon>
        <taxon>Oxalobacteraceae</taxon>
        <taxon>Telluria group</taxon>
        <taxon>Pseudoduganella</taxon>
    </lineage>
</organism>
<dbReference type="PANTHER" id="PTHR42939:SF1">
    <property type="entry name" value="ABC TRANSPORTER ATP-BINDING PROTEIN ALBC-RELATED"/>
    <property type="match status" value="1"/>
</dbReference>
<proteinExistence type="predicted"/>
<feature type="domain" description="ABC transporter" evidence="5">
    <location>
        <begin position="1"/>
        <end position="228"/>
    </location>
</feature>